<name>A0ABQ3ZYY1_9ACTN</name>
<gene>
    <name evidence="1" type="ORF">Ahu01nite_068930</name>
</gene>
<evidence type="ECO:0000313" key="2">
    <source>
        <dbReference type="Proteomes" id="UP000603200"/>
    </source>
</evidence>
<dbReference type="EMBL" id="BOMN01000097">
    <property type="protein sequence ID" value="GIE23791.1"/>
    <property type="molecule type" value="Genomic_DNA"/>
</dbReference>
<evidence type="ECO:0000313" key="1">
    <source>
        <dbReference type="EMBL" id="GIE23791.1"/>
    </source>
</evidence>
<dbReference type="Proteomes" id="UP000603200">
    <property type="component" value="Unassembled WGS sequence"/>
</dbReference>
<keyword evidence="2" id="KW-1185">Reference proteome</keyword>
<organism evidence="1 2">
    <name type="scientific">Winogradskya humida</name>
    <dbReference type="NCBI Taxonomy" id="113566"/>
    <lineage>
        <taxon>Bacteria</taxon>
        <taxon>Bacillati</taxon>
        <taxon>Actinomycetota</taxon>
        <taxon>Actinomycetes</taxon>
        <taxon>Micromonosporales</taxon>
        <taxon>Micromonosporaceae</taxon>
        <taxon>Winogradskya</taxon>
    </lineage>
</organism>
<accession>A0ABQ3ZYY1</accession>
<reference evidence="1 2" key="1">
    <citation type="submission" date="2021-01" db="EMBL/GenBank/DDBJ databases">
        <title>Whole genome shotgun sequence of Actinoplanes humidus NBRC 14915.</title>
        <authorList>
            <person name="Komaki H."/>
            <person name="Tamura T."/>
        </authorList>
    </citation>
    <scope>NUCLEOTIDE SEQUENCE [LARGE SCALE GENOMIC DNA]</scope>
    <source>
        <strain evidence="1 2">NBRC 14915</strain>
    </source>
</reference>
<protein>
    <recommendedName>
        <fullName evidence="3">Transposase</fullName>
    </recommendedName>
</protein>
<proteinExistence type="predicted"/>
<evidence type="ECO:0008006" key="3">
    <source>
        <dbReference type="Google" id="ProtNLM"/>
    </source>
</evidence>
<comment type="caution">
    <text evidence="1">The sequence shown here is derived from an EMBL/GenBank/DDBJ whole genome shotgun (WGS) entry which is preliminary data.</text>
</comment>
<sequence>MKLMVTRMSESERRVSRTMTIDGCFDQAGSGVPFAAVSDRAEPVRPIVSRTARIPRAPGTTAVHGLISAYVHSGRCRVDRALTRIGQGLPRPMIDDAMTGPRAAGRPVTRCTQQCGDRKIIHVAVRALPCPSDYGKEWPTVRTDP</sequence>